<keyword evidence="1" id="KW-1133">Transmembrane helix</keyword>
<keyword evidence="3" id="KW-1185">Reference proteome</keyword>
<dbReference type="OrthoDB" id="3182597at2"/>
<organism evidence="2 3">
    <name type="scientific">Ruminococcus flavefaciens 007c</name>
    <dbReference type="NCBI Taxonomy" id="1341157"/>
    <lineage>
        <taxon>Bacteria</taxon>
        <taxon>Bacillati</taxon>
        <taxon>Bacillota</taxon>
        <taxon>Clostridia</taxon>
        <taxon>Eubacteriales</taxon>
        <taxon>Oscillospiraceae</taxon>
        <taxon>Ruminococcus</taxon>
    </lineage>
</organism>
<proteinExistence type="predicted"/>
<evidence type="ECO:0008006" key="4">
    <source>
        <dbReference type="Google" id="ProtNLM"/>
    </source>
</evidence>
<dbReference type="RefSeq" id="WP_037296757.1">
    <property type="nucleotide sequence ID" value="NZ_ATAX01000008.1"/>
</dbReference>
<reference evidence="2 3" key="1">
    <citation type="journal article" date="2014" name="PLoS ONE">
        <title>Rumen cellulosomics: divergent fiber-degrading strategies revealed by comparative genome-wide analysis of six ruminococcal strains.</title>
        <authorList>
            <person name="Dassa B."/>
            <person name="Borovok I."/>
            <person name="Ruimy-Israeli V."/>
            <person name="Lamed R."/>
            <person name="Flint H.J."/>
            <person name="Duncan S.H."/>
            <person name="Henrissat B."/>
            <person name="Coutinho P."/>
            <person name="Morrison M."/>
            <person name="Mosoni P."/>
            <person name="Yeoman C.J."/>
            <person name="White B.A."/>
            <person name="Bayer E.A."/>
        </authorList>
    </citation>
    <scope>NUCLEOTIDE SEQUENCE [LARGE SCALE GENOMIC DNA]</scope>
    <source>
        <strain evidence="2 3">007c</strain>
    </source>
</reference>
<gene>
    <name evidence="2" type="ORF">RF007C_10640</name>
</gene>
<dbReference type="AlphaFoldDB" id="W7V1W8"/>
<keyword evidence="1" id="KW-0472">Membrane</keyword>
<accession>W7V1W8</accession>
<name>W7V1W8_RUMFL</name>
<dbReference type="EMBL" id="ATAX01000008">
    <property type="protein sequence ID" value="EWM54787.1"/>
    <property type="molecule type" value="Genomic_DNA"/>
</dbReference>
<dbReference type="eggNOG" id="COG1996">
    <property type="taxonomic scope" value="Bacteria"/>
</dbReference>
<dbReference type="PATRIC" id="fig|1341157.4.peg.403"/>
<dbReference type="Gene3D" id="2.20.28.30">
    <property type="entry name" value="RNA polymerase ii, chain L"/>
    <property type="match status" value="2"/>
</dbReference>
<feature type="transmembrane region" description="Helical" evidence="1">
    <location>
        <begin position="341"/>
        <end position="368"/>
    </location>
</feature>
<sequence length="407" mass="45539">MAEVSEYKCPSCGAPMRFDINEQRMVCTFCSNSYDFEYIRSHFNEVSDKKLSDFDWVERTKYVWEPNILEQLAEYTCPSCGGNIITKNTSASARCPFCNHEVVVSSNFAGDLRPDKVIPFRRKAEEFAEKYRQNIAGSVYAPDEFKASSVTDGIVGCYIPIWVYSCTCDSVGGTSDSVRFRIKDFPILGTDIKKDIFYSVAPFQFDDAEDFTESCLTGFYAGRYSIGAENAMNHADEEVKQVCSARAALAAGGDYIPGMAVKESVISDKKLTYYLVPIWFLNVAYKGQDYTFAMNGQTGEFASPDVPFNYKAKLYGLLIFVFLMAVTFILCYFFVKEDYMSVPIALLITTVFSLFGASSFVFIASAIINYKISKKLRGGLRNAKSYSATGIKNYIDGDVKINGLNSK</sequence>
<evidence type="ECO:0000313" key="3">
    <source>
        <dbReference type="Proteomes" id="UP000019365"/>
    </source>
</evidence>
<comment type="caution">
    <text evidence="2">The sequence shown here is derived from an EMBL/GenBank/DDBJ whole genome shotgun (WGS) entry which is preliminary data.</text>
</comment>
<keyword evidence="1" id="KW-0812">Transmembrane</keyword>
<evidence type="ECO:0000256" key="1">
    <source>
        <dbReference type="SAM" id="Phobius"/>
    </source>
</evidence>
<dbReference type="Proteomes" id="UP000019365">
    <property type="component" value="Unassembled WGS sequence"/>
</dbReference>
<protein>
    <recommendedName>
        <fullName evidence="4">Replication restart DNA helicase PriA</fullName>
    </recommendedName>
</protein>
<feature type="transmembrane region" description="Helical" evidence="1">
    <location>
        <begin position="314"/>
        <end position="335"/>
    </location>
</feature>
<evidence type="ECO:0000313" key="2">
    <source>
        <dbReference type="EMBL" id="EWM54787.1"/>
    </source>
</evidence>